<evidence type="ECO:0000256" key="2">
    <source>
        <dbReference type="ARBA" id="ARBA00009441"/>
    </source>
</evidence>
<dbReference type="InterPro" id="IPR027417">
    <property type="entry name" value="P-loop_NTPase"/>
</dbReference>
<dbReference type="GeneID" id="92857371"/>
<evidence type="ECO:0000256" key="4">
    <source>
        <dbReference type="ARBA" id="ARBA00022741"/>
    </source>
</evidence>
<dbReference type="OrthoDB" id="9806954at2"/>
<feature type="domain" description="RecF/RecN/SMC N-terminal" evidence="11">
    <location>
        <begin position="2"/>
        <end position="513"/>
    </location>
</feature>
<reference evidence="12 15" key="2">
    <citation type="submission" date="2018-08" db="EMBL/GenBank/DDBJ databases">
        <title>Genome sequencing of Cutibacterium acnes KCOM 1315.</title>
        <authorList>
            <person name="Kook J.-K."/>
            <person name="Park S.-N."/>
            <person name="Lim Y.K."/>
        </authorList>
    </citation>
    <scope>NUCLEOTIDE SEQUENCE [LARGE SCALE GENOMIC DNA]</scope>
    <source>
        <strain evidence="12 15">KCOM 1315</strain>
    </source>
</reference>
<name>A0A1G9EET5_CUTAC</name>
<dbReference type="RefSeq" id="WP_002516480.1">
    <property type="nucleotide sequence ID" value="NZ_AP022844.1"/>
</dbReference>
<evidence type="ECO:0000256" key="6">
    <source>
        <dbReference type="ARBA" id="ARBA00022840"/>
    </source>
</evidence>
<evidence type="ECO:0000256" key="1">
    <source>
        <dbReference type="ARBA" id="ARBA00003618"/>
    </source>
</evidence>
<dbReference type="GO" id="GO:0009432">
    <property type="term" value="P:SOS response"/>
    <property type="evidence" value="ECO:0007669"/>
    <property type="project" value="TreeGrafter"/>
</dbReference>
<evidence type="ECO:0000313" key="13">
    <source>
        <dbReference type="EMBL" id="PGF32024.1"/>
    </source>
</evidence>
<protein>
    <recommendedName>
        <fullName evidence="3 9">DNA repair protein RecN</fullName>
    </recommendedName>
    <alternativeName>
        <fullName evidence="8 9">Recombination protein N</fullName>
    </alternativeName>
</protein>
<dbReference type="Gene3D" id="3.40.50.300">
    <property type="entry name" value="P-loop containing nucleotide triphosphate hydrolases"/>
    <property type="match status" value="2"/>
</dbReference>
<evidence type="ECO:0000256" key="3">
    <source>
        <dbReference type="ARBA" id="ARBA00021315"/>
    </source>
</evidence>
<keyword evidence="10" id="KW-0175">Coiled coil</keyword>
<dbReference type="InterPro" id="IPR003395">
    <property type="entry name" value="RecF/RecN/SMC_N"/>
</dbReference>
<keyword evidence="4" id="KW-0547">Nucleotide-binding</keyword>
<dbReference type="GO" id="GO:0043590">
    <property type="term" value="C:bacterial nucleoid"/>
    <property type="evidence" value="ECO:0007669"/>
    <property type="project" value="TreeGrafter"/>
</dbReference>
<accession>A0A1G9EET5</accession>
<dbReference type="GO" id="GO:0006310">
    <property type="term" value="P:DNA recombination"/>
    <property type="evidence" value="ECO:0007669"/>
    <property type="project" value="InterPro"/>
</dbReference>
<evidence type="ECO:0000256" key="8">
    <source>
        <dbReference type="ARBA" id="ARBA00033408"/>
    </source>
</evidence>
<dbReference type="Proteomes" id="UP000256621">
    <property type="component" value="Chromosome"/>
</dbReference>
<feature type="coiled-coil region" evidence="10">
    <location>
        <begin position="164"/>
        <end position="191"/>
    </location>
</feature>
<proteinExistence type="inferred from homology"/>
<dbReference type="Pfam" id="PF02463">
    <property type="entry name" value="SMC_N"/>
    <property type="match status" value="1"/>
</dbReference>
<dbReference type="PANTHER" id="PTHR11059:SF0">
    <property type="entry name" value="DNA REPAIR PROTEIN RECN"/>
    <property type="match status" value="1"/>
</dbReference>
<dbReference type="EMBL" id="MVCE01000006">
    <property type="protein sequence ID" value="PGF32024.1"/>
    <property type="molecule type" value="Genomic_DNA"/>
</dbReference>
<dbReference type="GO" id="GO:0006281">
    <property type="term" value="P:DNA repair"/>
    <property type="evidence" value="ECO:0007669"/>
    <property type="project" value="UniProtKB-KW"/>
</dbReference>
<dbReference type="InterPro" id="IPR004604">
    <property type="entry name" value="DNA_recomb/repair_RecN"/>
</dbReference>
<keyword evidence="5 9" id="KW-0227">DNA damage</keyword>
<dbReference type="SUPFAM" id="SSF52540">
    <property type="entry name" value="P-loop containing nucleoside triphosphate hydrolases"/>
    <property type="match status" value="1"/>
</dbReference>
<dbReference type="PANTHER" id="PTHR11059">
    <property type="entry name" value="DNA REPAIR PROTEIN RECN"/>
    <property type="match status" value="1"/>
</dbReference>
<reference evidence="13 14" key="1">
    <citation type="submission" date="2017-02" db="EMBL/GenBank/DDBJ databases">
        <title>Prevalence of linear plasmids in Cutibacterium acnes isolates obtained from cancerous prostatic tissue.</title>
        <authorList>
            <person name="Davidsson S."/>
            <person name="Bruggemann H."/>
        </authorList>
    </citation>
    <scope>NUCLEOTIDE SEQUENCE [LARGE SCALE GENOMIC DNA]</scope>
    <source>
        <strain evidence="13 14">11-78</strain>
    </source>
</reference>
<dbReference type="EMBL" id="CP031442">
    <property type="protein sequence ID" value="AXM05793.1"/>
    <property type="molecule type" value="Genomic_DNA"/>
</dbReference>
<dbReference type="Proteomes" id="UP000226191">
    <property type="component" value="Unassembled WGS sequence"/>
</dbReference>
<organism evidence="13 14">
    <name type="scientific">Cutibacterium acnes</name>
    <name type="common">Propionibacterium acnes</name>
    <dbReference type="NCBI Taxonomy" id="1747"/>
    <lineage>
        <taxon>Bacteria</taxon>
        <taxon>Bacillati</taxon>
        <taxon>Actinomycetota</taxon>
        <taxon>Actinomycetes</taxon>
        <taxon>Propionibacteriales</taxon>
        <taxon>Propionibacteriaceae</taxon>
        <taxon>Cutibacterium</taxon>
    </lineage>
</organism>
<evidence type="ECO:0000256" key="7">
    <source>
        <dbReference type="ARBA" id="ARBA00023204"/>
    </source>
</evidence>
<evidence type="ECO:0000259" key="11">
    <source>
        <dbReference type="Pfam" id="PF02463"/>
    </source>
</evidence>
<evidence type="ECO:0000256" key="5">
    <source>
        <dbReference type="ARBA" id="ARBA00022763"/>
    </source>
</evidence>
<evidence type="ECO:0000256" key="9">
    <source>
        <dbReference type="PIRNR" id="PIRNR003128"/>
    </source>
</evidence>
<dbReference type="PIRSF" id="PIRSF003128">
    <property type="entry name" value="RecN"/>
    <property type="match status" value="1"/>
</dbReference>
<dbReference type="NCBIfam" id="TIGR00634">
    <property type="entry name" value="recN"/>
    <property type="match status" value="1"/>
</dbReference>
<evidence type="ECO:0000313" key="15">
    <source>
        <dbReference type="Proteomes" id="UP000256621"/>
    </source>
</evidence>
<dbReference type="AlphaFoldDB" id="A0A1G9EET5"/>
<keyword evidence="7 9" id="KW-0234">DNA repair</keyword>
<evidence type="ECO:0000313" key="14">
    <source>
        <dbReference type="Proteomes" id="UP000226191"/>
    </source>
</evidence>
<dbReference type="CDD" id="cd03241">
    <property type="entry name" value="ABC_RecN"/>
    <property type="match status" value="1"/>
</dbReference>
<evidence type="ECO:0000313" key="12">
    <source>
        <dbReference type="EMBL" id="AXM05793.1"/>
    </source>
</evidence>
<comment type="similarity">
    <text evidence="2 9">Belongs to the RecN family.</text>
</comment>
<sequence>MIRSVRIRGLGVIDETVLEPSSALTAVTGETGAGKTMVVTGIGLLLGDKADTGLVRHGCDRAVVEAVLDTPDAGRVSELGGTVEDGEVICARHITSRRSRALLGGAQVTASQLAHIVGDQVTIHGQSEQVRLVDAARQLDVVDRAAGDELAGYLSRHAQLWSEFRAASQRLQRLNEDRAGAEMEREVLTRRVGEVDAVDPKPHEDDDLIAEMAGLQAAQSIRESLNKADVLLNGVETSTGPQPGALALLEQAVHELDGTGDADPHAAELAERARQMSYDLTDLAASVAGHAARAEADPQRLEELGGRLAAIQRLLRARTTTLDDLLDSTAADRHRLAELDPGATDLDFLGQQVEQLRFELRRSADHMSAVRRRTAVRLAAEVRPELAALAMPHARLEFRVEPAPMGPRGADSVTIMLAANPGSDLAPLAKAASGGELSRVRLALEVVVAQPQVPQTFVFDEIDSGVGGAVGIEIGRRLRQLARRHQVIVVTHLAQVAAFADTHVVITKASDGAITSSGLREVTGSDREIELSRMMSGMVDSESGLEHAHDLLREAGEMD</sequence>
<dbReference type="GO" id="GO:0005524">
    <property type="term" value="F:ATP binding"/>
    <property type="evidence" value="ECO:0007669"/>
    <property type="project" value="UniProtKB-KW"/>
</dbReference>
<gene>
    <name evidence="12" type="primary">recN</name>
    <name evidence="13" type="ORF">B1B09_11195</name>
    <name evidence="12" type="ORF">DXN06_00375</name>
</gene>
<comment type="function">
    <text evidence="1 9">May be involved in recombinational repair of damaged DNA.</text>
</comment>
<keyword evidence="6" id="KW-0067">ATP-binding</keyword>
<evidence type="ECO:0000256" key="10">
    <source>
        <dbReference type="SAM" id="Coils"/>
    </source>
</evidence>